<reference evidence="1" key="1">
    <citation type="journal article" date="2023" name="IScience">
        <title>Live-bearing cockroach genome reveals convergent evolutionary mechanisms linked to viviparity in insects and beyond.</title>
        <authorList>
            <person name="Fouks B."/>
            <person name="Harrison M.C."/>
            <person name="Mikhailova A.A."/>
            <person name="Marchal E."/>
            <person name="English S."/>
            <person name="Carruthers M."/>
            <person name="Jennings E.C."/>
            <person name="Chiamaka E.L."/>
            <person name="Frigard R.A."/>
            <person name="Pippel M."/>
            <person name="Attardo G.M."/>
            <person name="Benoit J.B."/>
            <person name="Bornberg-Bauer E."/>
            <person name="Tobe S.S."/>
        </authorList>
    </citation>
    <scope>NUCLEOTIDE SEQUENCE</scope>
    <source>
        <strain evidence="1">Stay&amp;Tobe</strain>
    </source>
</reference>
<name>A0AAD8E4C1_DIPPU</name>
<comment type="caution">
    <text evidence="1">The sequence shown here is derived from an EMBL/GenBank/DDBJ whole genome shotgun (WGS) entry which is preliminary data.</text>
</comment>
<reference evidence="1" key="2">
    <citation type="submission" date="2023-05" db="EMBL/GenBank/DDBJ databases">
        <authorList>
            <person name="Fouks B."/>
        </authorList>
    </citation>
    <scope>NUCLEOTIDE SEQUENCE</scope>
    <source>
        <strain evidence="1">Stay&amp;Tobe</strain>
        <tissue evidence="1">Testes</tissue>
    </source>
</reference>
<protein>
    <submittedName>
        <fullName evidence="1">Uncharacterized protein</fullName>
    </submittedName>
</protein>
<dbReference type="EMBL" id="JASPKZ010009799">
    <property type="protein sequence ID" value="KAJ9576341.1"/>
    <property type="molecule type" value="Genomic_DNA"/>
</dbReference>
<sequence length="132" mass="16298">LKERKRWSKPIHLKSVHLMNRMKRLRRRKAQNFRIAAELAMRKKGKMKIELILKNKQFKLELLKLLCTNISHNYSAKCGCKKADYFVHKTINKYLARRCRNRRTHYCRSGIRRLSYHFIVEYTFRRHYIFKK</sequence>
<dbReference type="AlphaFoldDB" id="A0AAD8E4C1"/>
<keyword evidence="2" id="KW-1185">Reference proteome</keyword>
<feature type="non-terminal residue" evidence="1">
    <location>
        <position position="132"/>
    </location>
</feature>
<evidence type="ECO:0000313" key="2">
    <source>
        <dbReference type="Proteomes" id="UP001233999"/>
    </source>
</evidence>
<feature type="non-terminal residue" evidence="1">
    <location>
        <position position="1"/>
    </location>
</feature>
<proteinExistence type="predicted"/>
<evidence type="ECO:0000313" key="1">
    <source>
        <dbReference type="EMBL" id="KAJ9576341.1"/>
    </source>
</evidence>
<dbReference type="Proteomes" id="UP001233999">
    <property type="component" value="Unassembled WGS sequence"/>
</dbReference>
<accession>A0AAD8E4C1</accession>
<gene>
    <name evidence="1" type="ORF">L9F63_006786</name>
</gene>
<organism evidence="1 2">
    <name type="scientific">Diploptera punctata</name>
    <name type="common">Pacific beetle cockroach</name>
    <dbReference type="NCBI Taxonomy" id="6984"/>
    <lineage>
        <taxon>Eukaryota</taxon>
        <taxon>Metazoa</taxon>
        <taxon>Ecdysozoa</taxon>
        <taxon>Arthropoda</taxon>
        <taxon>Hexapoda</taxon>
        <taxon>Insecta</taxon>
        <taxon>Pterygota</taxon>
        <taxon>Neoptera</taxon>
        <taxon>Polyneoptera</taxon>
        <taxon>Dictyoptera</taxon>
        <taxon>Blattodea</taxon>
        <taxon>Blaberoidea</taxon>
        <taxon>Blaberidae</taxon>
        <taxon>Diplopterinae</taxon>
        <taxon>Diploptera</taxon>
    </lineage>
</organism>